<dbReference type="AlphaFoldDB" id="A0A4P8QRE6"/>
<dbReference type="Proteomes" id="UP000299580">
    <property type="component" value="Chromosome"/>
</dbReference>
<sequence length="797" mass="89517">MRPEARTINVCLISQDNGLIQDLNVVLSHINTLLGNHARTQSCTPPDSDCMPYNRILEQASHYLSQHQHTDLVLSLQRFDSLSAALQPFSAGHQPSFRIECVLLDARHEKPSDEEDPFLPFVHNQPNARFSPYSAMLLCQEECLGEWIGRLGNNRLVRVLHPNSWQRRADMLRLILDHLEHAYFNRMLVRIYQNSTDPVTVAKTIHRHMTARWGDQWDFHYFTGSMVARFINSMKELLQDSDHRCLTGNNEHALAVSALAGWQLYGRAYVIALTSGMIDEMRGTLANLKHAAAPGIIVCADSPSTIWYPFQGTLDADNNGHAVIAARGLWHCFIVSPDDMSVCMEGAFQALDNHPAPTFIMATQAILESQLDEPAIATPLPAIKTTALSAAQRERLDQAVATINHDNTRMLWHCDRLTPDERDRVLQLSEKAGIGLVDSIIHPGSVPAYREGVAVENYLGTLSLYGFNRAIYEFLETPPQQGESKPWLFFLKSRIEQSATPYSAIKLKRNFNVAQVNCNAAHLSPFTHLALDMRLTDFLDYVEPRLAVDDAVLSQRRTFIERLRNIPTALPSDLIETMPMTPNYFFHQLNLLLTDLIQRQGYRYTGVYDVGRCSLSAIRNVARTDPGFSGWYGRALMGDGLMSLPYIALNNERNVLAFIGDGARALVPDIEQRLILSSAKGVVDRGGNITVLYLTNGGLSMIQSYLDKRCTPNGYKQVDVPMAGWETKPSDSVINGVSVHRRLLRQFCPAQWREALIAPDRINFFDVWLGHNSEGDGLGLISEDFWSRLPISNEGTL</sequence>
<evidence type="ECO:0000313" key="1">
    <source>
        <dbReference type="EMBL" id="QCR09707.1"/>
    </source>
</evidence>
<name>A0A4P8QRE6_9GAMM</name>
<organism evidence="1 2">
    <name type="scientific">Brenneria rubrifaciens</name>
    <dbReference type="NCBI Taxonomy" id="55213"/>
    <lineage>
        <taxon>Bacteria</taxon>
        <taxon>Pseudomonadati</taxon>
        <taxon>Pseudomonadota</taxon>
        <taxon>Gammaproteobacteria</taxon>
        <taxon>Enterobacterales</taxon>
        <taxon>Pectobacteriaceae</taxon>
        <taxon>Brenneria</taxon>
    </lineage>
</organism>
<evidence type="ECO:0000313" key="2">
    <source>
        <dbReference type="Proteomes" id="UP000299580"/>
    </source>
</evidence>
<gene>
    <name evidence="1" type="ORF">EH207_14960</name>
</gene>
<proteinExistence type="predicted"/>
<accession>A0A4P8QRE6</accession>
<keyword evidence="2" id="KW-1185">Reference proteome</keyword>
<protein>
    <submittedName>
        <fullName evidence="1">Decarboxylase</fullName>
    </submittedName>
</protein>
<dbReference type="EMBL" id="CP034035">
    <property type="protein sequence ID" value="QCR09707.1"/>
    <property type="molecule type" value="Genomic_DNA"/>
</dbReference>
<dbReference type="KEGG" id="brb:EH207_14960"/>
<dbReference type="SUPFAM" id="SSF52518">
    <property type="entry name" value="Thiamin diphosphate-binding fold (THDP-binding)"/>
    <property type="match status" value="1"/>
</dbReference>
<dbReference type="RefSeq" id="WP_137714711.1">
    <property type="nucleotide sequence ID" value="NZ_JBHRVE010000003.1"/>
</dbReference>
<dbReference type="Gene3D" id="3.40.50.970">
    <property type="match status" value="1"/>
</dbReference>
<dbReference type="OrthoDB" id="3885828at2"/>
<dbReference type="InterPro" id="IPR029061">
    <property type="entry name" value="THDP-binding"/>
</dbReference>
<reference evidence="1 2" key="1">
    <citation type="submission" date="2018-11" db="EMBL/GenBank/DDBJ databases">
        <title>Genome sequences of Brenneria nigrifluens and Brenneria rubrifaciens.</title>
        <authorList>
            <person name="Poret-Peterson A.T."/>
            <person name="McClean A.E."/>
            <person name="Kluepfel D.A."/>
        </authorList>
    </citation>
    <scope>NUCLEOTIDE SEQUENCE [LARGE SCALE GENOMIC DNA]</scope>
    <source>
        <strain evidence="1 2">6D370</strain>
    </source>
</reference>